<dbReference type="Proteomes" id="UP000789920">
    <property type="component" value="Unassembled WGS sequence"/>
</dbReference>
<name>A0ACA9QKI6_9GLOM</name>
<reference evidence="1" key="1">
    <citation type="submission" date="2021-06" db="EMBL/GenBank/DDBJ databases">
        <authorList>
            <person name="Kallberg Y."/>
            <person name="Tangrot J."/>
            <person name="Rosling A."/>
        </authorList>
    </citation>
    <scope>NUCLEOTIDE SEQUENCE</scope>
    <source>
        <strain evidence="1">MA461A</strain>
    </source>
</reference>
<accession>A0ACA9QKI6</accession>
<protein>
    <submittedName>
        <fullName evidence="1">1375_t:CDS:1</fullName>
    </submittedName>
</protein>
<comment type="caution">
    <text evidence="1">The sequence shown here is derived from an EMBL/GenBank/DDBJ whole genome shotgun (WGS) entry which is preliminary data.</text>
</comment>
<keyword evidence="2" id="KW-1185">Reference proteome</keyword>
<proteinExistence type="predicted"/>
<evidence type="ECO:0000313" key="2">
    <source>
        <dbReference type="Proteomes" id="UP000789920"/>
    </source>
</evidence>
<dbReference type="EMBL" id="CAJVQC010032895">
    <property type="protein sequence ID" value="CAG8752371.1"/>
    <property type="molecule type" value="Genomic_DNA"/>
</dbReference>
<sequence>MSNWPLPSPDIQYFLRTLPAQNSAGHPLGPLWQAFHLVQTDKKPKAKCIFCSPDKPISDQQLGISSDESIIPSMSASNCSIASIQANHFFSPPPVDINESNNLLLEAIIEGGAPLSFVESKKFKQFVYSINTRYHVPARKQLSNKILDVYKKVQKSIYQFICKFNWISIVIDRWTNIRQDHIINFMAIGKNRQVELVKIKDTFGESQNSMVIFRDLENTVIQVGIEKINAIITDGAANYVRIKAMFNQQYSRILSLPCTAHESNLLVGDMLKHTYMKLTISLTNSFFVSLQQVQNNEQYLKDTAYEMGSRLDKYIISILKDNVFWNHLQNIIHILELYSHIPIILESQHATLADVLYLWA</sequence>
<organism evidence="1 2">
    <name type="scientific">Racocetra persica</name>
    <dbReference type="NCBI Taxonomy" id="160502"/>
    <lineage>
        <taxon>Eukaryota</taxon>
        <taxon>Fungi</taxon>
        <taxon>Fungi incertae sedis</taxon>
        <taxon>Mucoromycota</taxon>
        <taxon>Glomeromycotina</taxon>
        <taxon>Glomeromycetes</taxon>
        <taxon>Diversisporales</taxon>
        <taxon>Gigasporaceae</taxon>
        <taxon>Racocetra</taxon>
    </lineage>
</organism>
<evidence type="ECO:0000313" key="1">
    <source>
        <dbReference type="EMBL" id="CAG8752371.1"/>
    </source>
</evidence>
<gene>
    <name evidence="1" type="ORF">RPERSI_LOCUS14329</name>
</gene>